<gene>
    <name evidence="1" type="ORF">ABFY20_04920</name>
</gene>
<dbReference type="EMBL" id="CP162511">
    <property type="protein sequence ID" value="XDI06442.1"/>
    <property type="molecule type" value="Genomic_DNA"/>
</dbReference>
<dbReference type="NCBIfam" id="NF041390">
    <property type="entry name" value="TadE_Rv3655c"/>
    <property type="match status" value="1"/>
</dbReference>
<proteinExistence type="predicted"/>
<evidence type="ECO:0000313" key="1">
    <source>
        <dbReference type="EMBL" id="XDI06442.1"/>
    </source>
</evidence>
<name>A0AB39BIK2_9MICO</name>
<reference evidence="1" key="1">
    <citation type="submission" date="2024-05" db="EMBL/GenBank/DDBJ databases">
        <title>Herbiconiux sp. A18JL235.</title>
        <authorList>
            <person name="Zhang G."/>
        </authorList>
    </citation>
    <scope>NUCLEOTIDE SEQUENCE</scope>
    <source>
        <strain evidence="1">A18JL235</strain>
    </source>
</reference>
<dbReference type="RefSeq" id="WP_368498825.1">
    <property type="nucleotide sequence ID" value="NZ_CP162511.1"/>
</dbReference>
<organism evidence="1">
    <name type="scientific">Herbiconiux sp. A18JL235</name>
    <dbReference type="NCBI Taxonomy" id="3152363"/>
    <lineage>
        <taxon>Bacteria</taxon>
        <taxon>Bacillati</taxon>
        <taxon>Actinomycetota</taxon>
        <taxon>Actinomycetes</taxon>
        <taxon>Micrococcales</taxon>
        <taxon>Microbacteriaceae</taxon>
        <taxon>Herbiconiux</taxon>
    </lineage>
</organism>
<dbReference type="InterPro" id="IPR049790">
    <property type="entry name" value="Rv3655c/TadE"/>
</dbReference>
<protein>
    <submittedName>
        <fullName evidence="1">TadE family type IV pilus minor pilin</fullName>
    </submittedName>
</protein>
<accession>A0AB39BIK2</accession>
<sequence>MTAEFAVVLPAVVVVLALGMGALQLGALQVRVADAAADAARLLGRGEAEAAAARVADVQVGAGAESWNTGHLVCVTVRARPLIALLDEHVELSASGCALDDRAPAPGDAAS</sequence>
<dbReference type="AlphaFoldDB" id="A0AB39BIK2"/>